<organism evidence="1 2">
    <name type="scientific">Marine Group III euryarchaeote CG-Bathy1</name>
    <dbReference type="NCBI Taxonomy" id="1889001"/>
    <lineage>
        <taxon>Archaea</taxon>
        <taxon>Methanobacteriati</taxon>
        <taxon>Thermoplasmatota</taxon>
        <taxon>Thermoplasmata</taxon>
        <taxon>Candidatus Thermoprofundales</taxon>
    </lineage>
</organism>
<comment type="caution">
    <text evidence="1">The sequence shown here is derived from an EMBL/GenBank/DDBJ whole genome shotgun (WGS) entry which is preliminary data.</text>
</comment>
<protein>
    <submittedName>
        <fullName evidence="1">Uncharacterized protein</fullName>
    </submittedName>
</protein>
<reference evidence="1 2" key="1">
    <citation type="submission" date="2016-08" db="EMBL/GenBank/DDBJ databases">
        <title>New Insights into Marine Group III Euryarchaeota, from dark to light.</title>
        <authorList>
            <person name="Haro-Moreno J.M."/>
            <person name="Rodriguez-Valera F."/>
            <person name="Lopez-Garcia P."/>
            <person name="Moreira D."/>
            <person name="Martin-Cuadrado A.B."/>
        </authorList>
    </citation>
    <scope>NUCLEOTIDE SEQUENCE [LARGE SCALE GENOMIC DNA]</scope>
    <source>
        <strain evidence="1">CG-Bathy1</strain>
    </source>
</reference>
<evidence type="ECO:0000313" key="2">
    <source>
        <dbReference type="Proteomes" id="UP000183815"/>
    </source>
</evidence>
<name>A0A1J5TAF5_9ARCH</name>
<dbReference type="Proteomes" id="UP000183815">
    <property type="component" value="Unassembled WGS sequence"/>
</dbReference>
<proteinExistence type="predicted"/>
<accession>A0A1J5TAF5</accession>
<evidence type="ECO:0000313" key="1">
    <source>
        <dbReference type="EMBL" id="OIR17107.1"/>
    </source>
</evidence>
<sequence length="81" mass="9338">MTLTTLDDYVKREIFKTNKELFDFCPACDETGNTIEALMKGLFQEAKKLQKERDEILKINRSIAKSIEELRNVVKDIGSLV</sequence>
<dbReference type="EMBL" id="MIYU01000011">
    <property type="protein sequence ID" value="OIR17107.1"/>
    <property type="molecule type" value="Genomic_DNA"/>
</dbReference>
<dbReference type="AlphaFoldDB" id="A0A1J5TAF5"/>
<gene>
    <name evidence="1" type="ORF">BEU04_04855</name>
</gene>